<dbReference type="PANTHER" id="PTHR43316">
    <property type="entry name" value="HYDROLASE, HALOACID DELAHOGENASE-RELATED"/>
    <property type="match status" value="1"/>
</dbReference>
<organism evidence="2 3">
    <name type="scientific">Setomelanomma holmii</name>
    <dbReference type="NCBI Taxonomy" id="210430"/>
    <lineage>
        <taxon>Eukaryota</taxon>
        <taxon>Fungi</taxon>
        <taxon>Dikarya</taxon>
        <taxon>Ascomycota</taxon>
        <taxon>Pezizomycotina</taxon>
        <taxon>Dothideomycetes</taxon>
        <taxon>Pleosporomycetidae</taxon>
        <taxon>Pleosporales</taxon>
        <taxon>Pleosporineae</taxon>
        <taxon>Phaeosphaeriaceae</taxon>
        <taxon>Setomelanomma</taxon>
    </lineage>
</organism>
<dbReference type="InterPro" id="IPR051540">
    <property type="entry name" value="S-2-haloacid_dehalogenase"/>
</dbReference>
<keyword evidence="1" id="KW-0378">Hydrolase</keyword>
<reference evidence="2" key="1">
    <citation type="journal article" date="2020" name="Stud. Mycol.">
        <title>101 Dothideomycetes genomes: a test case for predicting lifestyles and emergence of pathogens.</title>
        <authorList>
            <person name="Haridas S."/>
            <person name="Albert R."/>
            <person name="Binder M."/>
            <person name="Bloem J."/>
            <person name="Labutti K."/>
            <person name="Salamov A."/>
            <person name="Andreopoulos B."/>
            <person name="Baker S."/>
            <person name="Barry K."/>
            <person name="Bills G."/>
            <person name="Bluhm B."/>
            <person name="Cannon C."/>
            <person name="Castanera R."/>
            <person name="Culley D."/>
            <person name="Daum C."/>
            <person name="Ezra D."/>
            <person name="Gonzalez J."/>
            <person name="Henrissat B."/>
            <person name="Kuo A."/>
            <person name="Liang C."/>
            <person name="Lipzen A."/>
            <person name="Lutzoni F."/>
            <person name="Magnuson J."/>
            <person name="Mondo S."/>
            <person name="Nolan M."/>
            <person name="Ohm R."/>
            <person name="Pangilinan J."/>
            <person name="Park H.-J."/>
            <person name="Ramirez L."/>
            <person name="Alfaro M."/>
            <person name="Sun H."/>
            <person name="Tritt A."/>
            <person name="Yoshinaga Y."/>
            <person name="Zwiers L.-H."/>
            <person name="Turgeon B."/>
            <person name="Goodwin S."/>
            <person name="Spatafora J."/>
            <person name="Crous P."/>
            <person name="Grigoriev I."/>
        </authorList>
    </citation>
    <scope>NUCLEOTIDE SEQUENCE</scope>
    <source>
        <strain evidence="2">CBS 110217</strain>
    </source>
</reference>
<gene>
    <name evidence="2" type="ORF">EK21DRAFT_57060</name>
</gene>
<dbReference type="Proteomes" id="UP000799777">
    <property type="component" value="Unassembled WGS sequence"/>
</dbReference>
<name>A0A9P4LSW0_9PLEO</name>
<dbReference type="OrthoDB" id="444127at2759"/>
<evidence type="ECO:0000313" key="3">
    <source>
        <dbReference type="Proteomes" id="UP000799777"/>
    </source>
</evidence>
<sequence>MTSSPFNVTLTSFKALSFDVYATLIDWETGIFDVLSPLNDRLPPEHPCKGDRKTLLQMYTRLEGELEHQHPDMRYNSLLGLVYKAIATELEVVDAISDDQMTKEMDAFGNSVGSWPAFPDTVAALRTLGKYYKLVILSNVDNENIEQTRTGPLDSTHFDAIYTAQEIGSYKPDLRNFEYMVEHAKKEMGIGREQILHTAQALRHDHVPAKKAGLATCWIERRGDEAVIGGKIADFVNGEIELAFRYETLGAMAEAVEKAFRDERR</sequence>
<dbReference type="Gene3D" id="3.40.50.1000">
    <property type="entry name" value="HAD superfamily/HAD-like"/>
    <property type="match status" value="1"/>
</dbReference>
<dbReference type="InterPro" id="IPR023214">
    <property type="entry name" value="HAD_sf"/>
</dbReference>
<dbReference type="InterPro" id="IPR036412">
    <property type="entry name" value="HAD-like_sf"/>
</dbReference>
<evidence type="ECO:0000313" key="2">
    <source>
        <dbReference type="EMBL" id="KAF2034154.1"/>
    </source>
</evidence>
<dbReference type="PANTHER" id="PTHR43316:SF9">
    <property type="entry name" value="ACID DEHALOGENASE, PUTATIVE (AFU_ORTHOLOGUE AFUA_6G14460)-RELATED"/>
    <property type="match status" value="1"/>
</dbReference>
<comment type="caution">
    <text evidence="2">The sequence shown here is derived from an EMBL/GenBank/DDBJ whole genome shotgun (WGS) entry which is preliminary data.</text>
</comment>
<dbReference type="Gene3D" id="1.10.150.750">
    <property type="match status" value="1"/>
</dbReference>
<dbReference type="EMBL" id="ML978162">
    <property type="protein sequence ID" value="KAF2034154.1"/>
    <property type="molecule type" value="Genomic_DNA"/>
</dbReference>
<proteinExistence type="predicted"/>
<evidence type="ECO:0000256" key="1">
    <source>
        <dbReference type="ARBA" id="ARBA00022801"/>
    </source>
</evidence>
<dbReference type="AlphaFoldDB" id="A0A9P4LSW0"/>
<protein>
    <submittedName>
        <fullName evidence="2">HAD-like protein</fullName>
    </submittedName>
</protein>
<dbReference type="SUPFAM" id="SSF56784">
    <property type="entry name" value="HAD-like"/>
    <property type="match status" value="1"/>
</dbReference>
<accession>A0A9P4LSW0</accession>
<keyword evidence="3" id="KW-1185">Reference proteome</keyword>
<dbReference type="GO" id="GO:0016787">
    <property type="term" value="F:hydrolase activity"/>
    <property type="evidence" value="ECO:0007669"/>
    <property type="project" value="UniProtKB-KW"/>
</dbReference>